<protein>
    <recommendedName>
        <fullName evidence="5">CCHC-type domain-containing protein</fullName>
    </recommendedName>
</protein>
<dbReference type="InterPro" id="IPR036875">
    <property type="entry name" value="Znf_CCHC_sf"/>
</dbReference>
<dbReference type="SUPFAM" id="SSF57756">
    <property type="entry name" value="Retrovirus zinc finger-like domains"/>
    <property type="match status" value="1"/>
</dbReference>
<feature type="region of interest" description="Disordered" evidence="2">
    <location>
        <begin position="261"/>
        <end position="301"/>
    </location>
</feature>
<dbReference type="GO" id="GO:0003676">
    <property type="term" value="F:nucleic acid binding"/>
    <property type="evidence" value="ECO:0007669"/>
    <property type="project" value="InterPro"/>
</dbReference>
<evidence type="ECO:0000256" key="2">
    <source>
        <dbReference type="SAM" id="MobiDB-lite"/>
    </source>
</evidence>
<dbReference type="Proteomes" id="UP001321473">
    <property type="component" value="Unassembled WGS sequence"/>
</dbReference>
<feature type="compositionally biased region" description="Low complexity" evidence="2">
    <location>
        <begin position="266"/>
        <end position="279"/>
    </location>
</feature>
<gene>
    <name evidence="3" type="ORF">V5799_027999</name>
</gene>
<reference evidence="3 4" key="1">
    <citation type="journal article" date="2023" name="Arcadia Sci">
        <title>De novo assembly of a long-read Amblyomma americanum tick genome.</title>
        <authorList>
            <person name="Chou S."/>
            <person name="Poskanzer K.E."/>
            <person name="Rollins M."/>
            <person name="Thuy-Boun P.S."/>
        </authorList>
    </citation>
    <scope>NUCLEOTIDE SEQUENCE [LARGE SCALE GENOMIC DNA]</scope>
    <source>
        <strain evidence="3">F_SG_1</strain>
        <tissue evidence="3">Salivary glands</tissue>
    </source>
</reference>
<feature type="compositionally biased region" description="Basic and acidic residues" evidence="2">
    <location>
        <begin position="180"/>
        <end position="197"/>
    </location>
</feature>
<dbReference type="EMBL" id="JARKHS020031998">
    <property type="protein sequence ID" value="KAK8760734.1"/>
    <property type="molecule type" value="Genomic_DNA"/>
</dbReference>
<dbReference type="GO" id="GO:0008270">
    <property type="term" value="F:zinc ion binding"/>
    <property type="evidence" value="ECO:0007669"/>
    <property type="project" value="InterPro"/>
</dbReference>
<evidence type="ECO:0000313" key="3">
    <source>
        <dbReference type="EMBL" id="KAK8760734.1"/>
    </source>
</evidence>
<evidence type="ECO:0000313" key="4">
    <source>
        <dbReference type="Proteomes" id="UP001321473"/>
    </source>
</evidence>
<evidence type="ECO:0008006" key="5">
    <source>
        <dbReference type="Google" id="ProtNLM"/>
    </source>
</evidence>
<evidence type="ECO:0000256" key="1">
    <source>
        <dbReference type="SAM" id="Coils"/>
    </source>
</evidence>
<accession>A0AAQ4DE44</accession>
<keyword evidence="1" id="KW-0175">Coiled coil</keyword>
<feature type="region of interest" description="Disordered" evidence="2">
    <location>
        <begin position="142"/>
        <end position="212"/>
    </location>
</feature>
<comment type="caution">
    <text evidence="3">The sequence shown here is derived from an EMBL/GenBank/DDBJ whole genome shotgun (WGS) entry which is preliminary data.</text>
</comment>
<feature type="compositionally biased region" description="Basic and acidic residues" evidence="2">
    <location>
        <begin position="144"/>
        <end position="153"/>
    </location>
</feature>
<organism evidence="3 4">
    <name type="scientific">Amblyomma americanum</name>
    <name type="common">Lone star tick</name>
    <dbReference type="NCBI Taxonomy" id="6943"/>
    <lineage>
        <taxon>Eukaryota</taxon>
        <taxon>Metazoa</taxon>
        <taxon>Ecdysozoa</taxon>
        <taxon>Arthropoda</taxon>
        <taxon>Chelicerata</taxon>
        <taxon>Arachnida</taxon>
        <taxon>Acari</taxon>
        <taxon>Parasitiformes</taxon>
        <taxon>Ixodida</taxon>
        <taxon>Ixodoidea</taxon>
        <taxon>Ixodidae</taxon>
        <taxon>Amblyomminae</taxon>
        <taxon>Amblyomma</taxon>
    </lineage>
</organism>
<feature type="coiled-coil region" evidence="1">
    <location>
        <begin position="226"/>
        <end position="260"/>
    </location>
</feature>
<keyword evidence="4" id="KW-1185">Reference proteome</keyword>
<dbReference type="AlphaFoldDB" id="A0AAQ4DE44"/>
<name>A0AAQ4DE44_AMBAM</name>
<sequence>MPDGAGKGVIHGIPMSMSMELIRETLDCDANPPILGVRRLGDSGSLLILFEGSEVPWRVKCLGSFKKCWLYKKKLEVCVTCGLLGHRADVCPDPKKLKCRGCGKENPEQGHTCIPVCQLCGGAHMLGDSKCRKMYRKPFVATKDATRREDGKDGAAQAKDGPKGRSRSGTPSRSESGARLTDKKEFPSLPSREDPRLPKTGPEKAVSFASKVTQANPEPVALRKENAELKAKIGKQEAELKRQGTEIAELRKMIAELVNNKPTSVAPPTQAAAQKLPAAKPEKEEADEKMDTEVVRPTSIKRKAAETDPLVTLERKLTSKFGSKIDRLETQMQEVNVRLNALGDIKGSMDKILAALNGLTERMANMESVVFANNGQESK</sequence>
<proteinExistence type="predicted"/>